<comment type="similarity">
    <text evidence="5 26">Belongs to the TRAFAC class myosin-kinesin ATPase superfamily. Myosin family.</text>
</comment>
<dbReference type="InterPro" id="IPR005814">
    <property type="entry name" value="Aminotrans_3"/>
</dbReference>
<dbReference type="PANTHER" id="PTHR13140">
    <property type="entry name" value="MYOSIN"/>
    <property type="match status" value="1"/>
</dbReference>
<dbReference type="Gene3D" id="1.20.58.530">
    <property type="match status" value="1"/>
</dbReference>
<evidence type="ECO:0000256" key="21">
    <source>
        <dbReference type="ARBA" id="ARBA00023175"/>
    </source>
</evidence>
<dbReference type="SUPFAM" id="SSF53383">
    <property type="entry name" value="PLP-dependent transferases"/>
    <property type="match status" value="1"/>
</dbReference>
<sequence>MAIVKRGGRSKVKQQEAPARSGIKKAEFDLHKKKEVGVSDLTLLSKISDESINENLHKRFMNGTIYTYIGHVLISVNPFQDLGIYTQQTLNMYKGKNRLEVPPHVYAIAEAMYYNLKSYGDSQCVIISGESGAGKTEAAKQIMQYIANVSVDDQLNGNSSSSGIGKIKDMVLATNPLLESFGCAKTLRNNNSSRHGKYLEIFFNPQNYQPIAAHITNYLLEKQRVVQQITNERNFHIFYQFTKHCPQQYQQSYGIQGPETYIYTSAARCTSADGIDDGKDFSETLNAMNIIGLQQVEQDNIFRMLAAILWIGNISFVENEEGNAAIRDEGVTNFVAYLLEVDSELLKKAIVERIIETSHGMRRGSTYHVPLNIVQAVASRDALAKGIYNNLFEWIVERVNRSLKDPSQNYEKKSVGILDIYGFEIFEQNSFEQICINYVNEKLQQIFIQLTLKAEQEEYVQEQIQWTPIEYFNNKVVCDLIEATRPQPGLFAALNDSIKTAHADSDAADQVFAQRLSMVGASNKHFEDRRGKFIIKHYAGDVTYEVSGMTDKNKDNMLRDLLEVLSTSSNAFVTAELFPPQLLAAVTDSKKRPETASDKIKKSANVLVDTLSQCQPSYIRTIKPNQTKRPKEYENQQVLHQIKYLGLKENVRIRRAGFAYRTTFDKFVQRFYLLSPKTGYAGDYIWHGDDITAVKEILKSCHIPPTEYQLGTTKVFIKTPETLFALEDMRDKYWHNMAARIQRAWRRYMKRKEDAAKVLQTAWRTKKHGNKFEQLRDKGTDILGGRKERRRMSLLGSRAYMGDYLGCNQSSGYGRFVVSQAGINEYVVFSGKGEILLSKFGRSSKRLPRIFILTNSNLYVVAEVVVEKRLALQKEFTLPINGINYLGLSSFSDNWLAVSMHHASATTPDIFISLDFKTELVTHLKQLNRGITVKIGPTIEYQKKPGKMHTVKIIVGASSANGDTYKSGNVTVGQGLPASSRNPKRPRAKATSVDYQKYYNRGAQMRSNAQTYNNLHSTQNNGSHALSQSAAAHAYQQAQPRSAPSPATHTQPGLKQSKRPPPAPPGIAQAGQNVQQQSQAKPPPPRPVKKTPAPQPPAKSTRAPEVKRSAPQPPPPPPAPPSKPAREPKFPTYRVLFDYDGSVAGSVALVKDSVVYVASVNGKWGLVKDLDETYEGWSPMDYMKEIEPPADLFSNNVSKPAPQAPSVPTPQAQQATASEPQANTSERPAMLPTTSSGNGLGNGLADAILAKKSGDVTLAGSLADALKKRKGATGNDSDDEEDDDDEWPSVTIYPLDDTLSQKTFPDYSPWEEDRDSTKKLENSNYLNKGFFETPKVSNEYYSARNLVQETVFSSSKNCNSILRELSQHLTKSYKTRDEVINKIRASSFSFKIPSRVTLTASKKEAWLKELANPDQPLHKISSRIPHGLRNKVLVDAMCSRQVPISRAIWFTKCSLFSELVSVKKKASVRQHSSTSSSSSLTTRSNDVLERRWLQEWTQQVADYVLKFSKEMKAVSSHDLKSRFQERMNYLISYVSAMYIEELLDKTFFLTLILRLIKEDHFTGTLDISTLTELQRIDLKEASDTDQKYLDILSKQLTEFGQLLIALIFIRVFWKDVIAESFLRKYLSESLLLNYLIVSKLPTSSEKPTDARIEVPHAIKSECLSLISEMIIELFHKSTSSFIIPSSWIVLGDVLHNIINSSNLYNDPPKRALLEKSLALLKFRNESLIVNCSGDSTSPFAREGGSPDVVLHEQALSHAYIHRSNDDVLKLIDLLDHQKLREAFSLMFSPGAQNKARSAQPQSIRLKAMIFWCVSAYRDMGVSREKLISVCNALKMHGTQAIGKYSFKSRIKLENEILESIFCLAELPSSELSHTNLYVLVNELYQLKIITISAYLRKLIASGIFYLSSKPSDEKMSDDLDPQSRFHLSLLQNLPLLNNRQCDHILKKWAKEQIDFIGLFEQATRTLRVGVLDHILNNTIGKADSGVFNSISELNVGLQFMVMNWFTSEFKTSISKASKLVHITPDVVAFVYELFIKSNNLTAFFKLFIKFILKNENKVLIFYMDSLYLISRLILDHSILLEFIAGNSSESPSASLDIFKLIVQDYRDLLSRETDVFQFGPLWEHIRRQLRTPGVRRRHSPNESSEMISLGKRPASTSPEFNESKSSESSYETEFILEEVQSLETFEKRSLTADEYKDITEDLCSFCQVSLDFFTTESPIAQIKLLLRSIERDMGQKTEFQIFKLISNIKAKETSKEDDLVVALKELMEENFDIEKFSLVTKFILALELMTCTTLLSIIQSLSAPPAYEKRLRDDLFGEVASVILSRSVSILFQSVKLKYKENHPEACIEIVLSANSPYDNTNLKFRSELLRMIVQHPIKTVRSITKHFNQSEMLDMMSKLLGVSSSVLESANISSIVPIMSEFNLPIMQVIISILAQQNDDVEAILDPLLSRVDFFLNASFFGELFNLCDLRFRVMVFKQMESLFLNNSLSMITSPDSAPENLTPIFKDFFSKINDSFVDKIDLSVSDYKDLLSYISQFISCVEGFDGSNEVARMLSDNTSILLRIIIIQSGSLIDLMMQLDLQHFELIHQLVRLFNTKFMMHNNERLKILLYDLLHLFKNSLTQQLTIRAEEDESVPAESPSIPKSIADQGASDEPSSNERVKRPPKESISAISTILDIPEPTNHSIQMDEGADAECLIMLDRDELSRRSDIKSFNNNSLVLASSRDSGAFDSPFGELNRDENTSWPFTIRSVQLIEETGGAINDGCINLALLRAYTTKENVPHSRVNGGIPDLSFLSNNFSTESLDTRPLNTPSNAPDISLNEPSINNEGEVVSHNSSDYDQKLDAYIRQSTPTPYQEGATNAAKYTPMSPISKSFNTRSPYMKEPSKAERPKSAFFPSSLNGTNDDDGQFRSYRSQKRNSFQGHSMVSPYPSFMSPSSESRKARSRSTSPVRSKSSRGTSQSPVRGPQGLRGSSPVRGGPFNFKPQDMPMMHSNSSNSSLVVKPAHRKGHRYKHSSVSMNLFQEPVPIADTALSQDIIPSSYPIPNWRESWTSATVSQKYKVALAAAHFSTSVIVFVAGTLLGESAFSTLAHLVFYDSLGSFVVAAVDVLSNFDVWKKPSISYPFGIGRLEVLLGFGLSTSLVMVGCDLVSHFIEEMVVNLAVSGDSELTEHGSHHIHESSGKSSSPVAYEAVVALVVIMTWVTSSFICDGNKISEILTDNTNRQGNKKYDGYLDKLADESPSIKDKAFKLVSTFLHNPMRLITLLYSSFLLIVPFLPESFESSIKFDIDEASTLIVASTLCYAGWKLVTTLGGILLISFPYSEYDYKVLKSSVTEHVQALDNFKPAYSLEHLFITKVNHQLYIAGVKIIMKGASSDDESKMIFEVNRVFQNALKTFDKESKVESTIDIDRFVDDVSKPYTVTTYARPNIVIARGKGSYLFDLENRRYVDFTAGIAVTCLGHGNEEVTKIIKTQASNLMHCSNLYYNIPAGELANKLVARTIESDGMQDAQRVFLCNSGTEANEAALKFARKYAKGINEQKTEIIAFENGFHGRTMGALSVTANPKYQAPFAPLIPGVHIADPSSIESVKKVISKDKTAAVIIEPVQGEGGVNVVQPEFLIELKQLCEQNDVVLIYDEIQCGLGRTSSLWAHCDLPSTAHPDIVTMAKALGNGFPIGAVMTNEKIEKALSVGDHGTTYGGNPLGSAVGLHVVETVSDKNFLKEVSEKSALFQKGLAEIVEKFPDHVEGVKGKGLLLGLQLTSKLDSGLVVEKAREYGLLVITAGGNVIRIVPALNIPVQTIEEGLKMLSTALKEAIEAK</sequence>
<evidence type="ECO:0000256" key="20">
    <source>
        <dbReference type="ARBA" id="ARBA00023163"/>
    </source>
</evidence>
<dbReference type="Pfam" id="PF09497">
    <property type="entry name" value="Med12"/>
    <property type="match status" value="1"/>
</dbReference>
<feature type="region of interest" description="Disordered" evidence="27">
    <location>
        <begin position="1013"/>
        <end position="1127"/>
    </location>
</feature>
<feature type="compositionally biased region" description="Polar residues" evidence="27">
    <location>
        <begin position="1209"/>
        <end position="1237"/>
    </location>
</feature>
<feature type="compositionally biased region" description="Polar residues" evidence="27">
    <location>
        <begin position="1013"/>
        <end position="1022"/>
    </location>
</feature>
<organism evidence="31 32">
    <name type="scientific">Candidozyma haemuli</name>
    <dbReference type="NCBI Taxonomy" id="45357"/>
    <lineage>
        <taxon>Eukaryota</taxon>
        <taxon>Fungi</taxon>
        <taxon>Dikarya</taxon>
        <taxon>Ascomycota</taxon>
        <taxon>Saccharomycotina</taxon>
        <taxon>Pichiomycetes</taxon>
        <taxon>Metschnikowiaceae</taxon>
        <taxon>Candidozyma</taxon>
    </lineage>
</organism>
<dbReference type="InterPro" id="IPR001609">
    <property type="entry name" value="Myosin_head_motor_dom-like"/>
</dbReference>
<dbReference type="Pfam" id="PF00202">
    <property type="entry name" value="Aminotran_3"/>
    <property type="match status" value="1"/>
</dbReference>
<gene>
    <name evidence="31" type="ORF">CA3LBN_003535</name>
</gene>
<keyword evidence="10" id="KW-0032">Aminotransferase</keyword>
<dbReference type="InterPro" id="IPR015421">
    <property type="entry name" value="PyrdxlP-dep_Trfase_major"/>
</dbReference>
<dbReference type="EC" id="2.6.1.11" evidence="7"/>
<dbReference type="Gene3D" id="1.20.5.4820">
    <property type="match status" value="1"/>
</dbReference>
<comment type="pathway">
    <text evidence="4">Amino-acid biosynthesis; L-arginine biosynthesis; N(2)-acetyl-L-ornithine from L-glutamate: step 4/4.</text>
</comment>
<keyword evidence="23" id="KW-0206">Cytoskeleton</keyword>
<dbReference type="InterPro" id="IPR036072">
    <property type="entry name" value="MYSc_Myo1"/>
</dbReference>
<dbReference type="NCBIfam" id="TIGR00707">
    <property type="entry name" value="argD"/>
    <property type="match status" value="1"/>
</dbReference>
<evidence type="ECO:0000313" key="32">
    <source>
        <dbReference type="Proteomes" id="UP000825434"/>
    </source>
</evidence>
<keyword evidence="13 26" id="KW-0547">Nucleotide-binding</keyword>
<dbReference type="Gene3D" id="1.20.1510.10">
    <property type="entry name" value="Cation efflux protein transmembrane domain"/>
    <property type="match status" value="1"/>
</dbReference>
<keyword evidence="16" id="KW-1133">Transmembrane helix</keyword>
<dbReference type="InterPro" id="IPR015424">
    <property type="entry name" value="PyrdxlP-dep_Trfase"/>
</dbReference>
<dbReference type="InterPro" id="IPR019035">
    <property type="entry name" value="Mediator_Med12"/>
</dbReference>
<feature type="region of interest" description="Disordered" evidence="27">
    <location>
        <begin position="2853"/>
        <end position="3001"/>
    </location>
</feature>
<feature type="region of interest" description="Disordered" evidence="27">
    <location>
        <begin position="1268"/>
        <end position="1291"/>
    </location>
</feature>
<comment type="similarity">
    <text evidence="6">Belongs to the Mediator complex subunit 12 family.</text>
</comment>
<name>A0ABX8I835_9ASCO</name>
<protein>
    <recommendedName>
        <fullName evidence="8">Acetylornithine aminotransferase, mitochondrial</fullName>
        <ecNumber evidence="7">2.6.1.11</ecNumber>
    </recommendedName>
</protein>
<dbReference type="Gene3D" id="1.20.120.720">
    <property type="entry name" value="Myosin VI head, motor domain, U50 subdomain"/>
    <property type="match status" value="1"/>
</dbReference>
<keyword evidence="32" id="KW-1185">Reference proteome</keyword>
<keyword evidence="18 26" id="KW-0518">Myosin</keyword>
<dbReference type="InterPro" id="IPR036028">
    <property type="entry name" value="SH3-like_dom_sf"/>
</dbReference>
<evidence type="ECO:0000256" key="12">
    <source>
        <dbReference type="ARBA" id="ARBA00022692"/>
    </source>
</evidence>
<keyword evidence="17" id="KW-0805">Transcription regulation</keyword>
<dbReference type="HAMAP" id="MF_01107">
    <property type="entry name" value="ArgD_aminotrans_3"/>
    <property type="match status" value="1"/>
</dbReference>
<dbReference type="InterPro" id="IPR027417">
    <property type="entry name" value="P-loop_NTPase"/>
</dbReference>
<proteinExistence type="inferred from homology"/>
<dbReference type="InterPro" id="IPR027469">
    <property type="entry name" value="Cation_efflux_TMD_sf"/>
</dbReference>
<dbReference type="PROSITE" id="PS51757">
    <property type="entry name" value="TH1"/>
    <property type="match status" value="1"/>
</dbReference>
<dbReference type="SMART" id="SM01281">
    <property type="entry name" value="Med12"/>
    <property type="match status" value="1"/>
</dbReference>
<feature type="region of interest" description="Actin-binding" evidence="26">
    <location>
        <begin position="604"/>
        <end position="626"/>
    </location>
</feature>
<evidence type="ECO:0000256" key="27">
    <source>
        <dbReference type="SAM" id="MobiDB-lite"/>
    </source>
</evidence>
<dbReference type="NCBIfam" id="NF002325">
    <property type="entry name" value="PRK01278.1"/>
    <property type="match status" value="1"/>
</dbReference>
<evidence type="ECO:0000256" key="1">
    <source>
        <dbReference type="ARBA" id="ARBA00004123"/>
    </source>
</evidence>
<evidence type="ECO:0000256" key="9">
    <source>
        <dbReference type="ARBA" id="ARBA00022443"/>
    </source>
</evidence>
<dbReference type="EMBL" id="CP076664">
    <property type="protein sequence ID" value="QWU89212.1"/>
    <property type="molecule type" value="Genomic_DNA"/>
</dbReference>
<dbReference type="SUPFAM" id="SSF52540">
    <property type="entry name" value="P-loop containing nucleoside triphosphate hydrolases"/>
    <property type="match status" value="1"/>
</dbReference>
<feature type="domain" description="Myosin motor" evidence="29">
    <location>
        <begin position="36"/>
        <end position="731"/>
    </location>
</feature>
<evidence type="ECO:0000256" key="23">
    <source>
        <dbReference type="ARBA" id="ARBA00023212"/>
    </source>
</evidence>
<feature type="compositionally biased region" description="Low complexity" evidence="27">
    <location>
        <begin position="1066"/>
        <end position="1080"/>
    </location>
</feature>
<feature type="compositionally biased region" description="Polar residues" evidence="27">
    <location>
        <begin position="2807"/>
        <end position="2839"/>
    </location>
</feature>
<evidence type="ECO:0000256" key="24">
    <source>
        <dbReference type="ARBA" id="ARBA00023242"/>
    </source>
</evidence>
<evidence type="ECO:0000256" key="14">
    <source>
        <dbReference type="ARBA" id="ARBA00022840"/>
    </source>
</evidence>
<keyword evidence="11" id="KW-0808">Transferase</keyword>
<keyword evidence="20" id="KW-0804">Transcription</keyword>
<dbReference type="SUPFAM" id="SSF50044">
    <property type="entry name" value="SH3-domain"/>
    <property type="match status" value="1"/>
</dbReference>
<feature type="region of interest" description="Disordered" evidence="27">
    <location>
        <begin position="2807"/>
        <end position="2840"/>
    </location>
</feature>
<feature type="compositionally biased region" description="Basic and acidic residues" evidence="27">
    <location>
        <begin position="2659"/>
        <end position="2668"/>
    </location>
</feature>
<evidence type="ECO:0000256" key="22">
    <source>
        <dbReference type="ARBA" id="ARBA00023203"/>
    </source>
</evidence>
<dbReference type="CDD" id="cd01378">
    <property type="entry name" value="MYSc_Myo1"/>
    <property type="match status" value="1"/>
</dbReference>
<evidence type="ECO:0000256" key="19">
    <source>
        <dbReference type="ARBA" id="ARBA00023136"/>
    </source>
</evidence>
<keyword evidence="23" id="KW-0963">Cytoplasm</keyword>
<evidence type="ECO:0000256" key="5">
    <source>
        <dbReference type="ARBA" id="ARBA00008314"/>
    </source>
</evidence>
<feature type="binding site" evidence="26">
    <location>
        <begin position="129"/>
        <end position="136"/>
    </location>
    <ligand>
        <name>ATP</name>
        <dbReference type="ChEBI" id="CHEBI:30616"/>
    </ligand>
</feature>
<evidence type="ECO:0000313" key="31">
    <source>
        <dbReference type="EMBL" id="QWU89212.1"/>
    </source>
</evidence>
<feature type="region of interest" description="Disordered" evidence="27">
    <location>
        <begin position="1191"/>
        <end position="1238"/>
    </location>
</feature>
<feature type="region of interest" description="Disordered" evidence="27">
    <location>
        <begin position="964"/>
        <end position="995"/>
    </location>
</feature>
<evidence type="ECO:0000256" key="8">
    <source>
        <dbReference type="ARBA" id="ARBA00021753"/>
    </source>
</evidence>
<feature type="compositionally biased region" description="Polar residues" evidence="27">
    <location>
        <begin position="964"/>
        <end position="981"/>
    </location>
</feature>
<dbReference type="Gene3D" id="1.10.10.820">
    <property type="match status" value="1"/>
</dbReference>
<comment type="subcellular location">
    <subcellularLocation>
        <location evidence="2">Cytoplasm</location>
        <location evidence="2">Cytoskeleton</location>
        <location evidence="2">Actin patch</location>
    </subcellularLocation>
    <subcellularLocation>
        <location evidence="3">Membrane</location>
        <topology evidence="3">Multi-pass membrane protein</topology>
    </subcellularLocation>
    <subcellularLocation>
        <location evidence="1">Nucleus</location>
    </subcellularLocation>
</comment>
<dbReference type="InterPro" id="IPR004636">
    <property type="entry name" value="AcOrn/SuccOrn_fam"/>
</dbReference>
<dbReference type="InterPro" id="IPR010926">
    <property type="entry name" value="Myosin_TH1"/>
</dbReference>
<feature type="domain" description="SH3" evidence="28">
    <location>
        <begin position="1128"/>
        <end position="1188"/>
    </location>
</feature>
<evidence type="ECO:0000256" key="25">
    <source>
        <dbReference type="PROSITE-ProRule" id="PRU00192"/>
    </source>
</evidence>
<dbReference type="CDD" id="cd00610">
    <property type="entry name" value="OAT_like"/>
    <property type="match status" value="1"/>
</dbReference>
<feature type="compositionally biased region" description="Pro residues" evidence="27">
    <location>
        <begin position="1111"/>
        <end position="1123"/>
    </location>
</feature>
<dbReference type="InterPro" id="IPR015422">
    <property type="entry name" value="PyrdxlP-dep_Trfase_small"/>
</dbReference>
<evidence type="ECO:0000256" key="11">
    <source>
        <dbReference type="ARBA" id="ARBA00022679"/>
    </source>
</evidence>
<evidence type="ECO:0000256" key="13">
    <source>
        <dbReference type="ARBA" id="ARBA00022741"/>
    </source>
</evidence>
<dbReference type="Pfam" id="PF00063">
    <property type="entry name" value="Myosin_head"/>
    <property type="match status" value="1"/>
</dbReference>
<dbReference type="Gene3D" id="3.40.640.10">
    <property type="entry name" value="Type I PLP-dependent aspartate aminotransferase-like (Major domain)"/>
    <property type="match status" value="1"/>
</dbReference>
<dbReference type="PRINTS" id="PR00193">
    <property type="entry name" value="MYOSINHEAVY"/>
</dbReference>
<dbReference type="InterPro" id="IPR036961">
    <property type="entry name" value="Kinesin_motor_dom_sf"/>
</dbReference>
<accession>A0ABX8I835</accession>
<evidence type="ECO:0000256" key="10">
    <source>
        <dbReference type="ARBA" id="ARBA00022576"/>
    </source>
</evidence>
<keyword evidence="22 26" id="KW-0009">Actin-binding</keyword>
<dbReference type="Gene3D" id="3.40.850.10">
    <property type="entry name" value="Kinesin motor domain"/>
    <property type="match status" value="1"/>
</dbReference>
<dbReference type="Pfam" id="PF06017">
    <property type="entry name" value="Myosin_TH1"/>
    <property type="match status" value="1"/>
</dbReference>
<keyword evidence="15" id="KW-0663">Pyridoxal phosphate</keyword>
<dbReference type="Gene3D" id="3.90.1150.10">
    <property type="entry name" value="Aspartate Aminotransferase, domain 1"/>
    <property type="match status" value="1"/>
</dbReference>
<feature type="compositionally biased region" description="Acidic residues" evidence="27">
    <location>
        <begin position="1276"/>
        <end position="1287"/>
    </location>
</feature>
<evidence type="ECO:0000256" key="2">
    <source>
        <dbReference type="ARBA" id="ARBA00004134"/>
    </source>
</evidence>
<evidence type="ECO:0000256" key="26">
    <source>
        <dbReference type="PROSITE-ProRule" id="PRU00782"/>
    </source>
</evidence>
<keyword evidence="19" id="KW-0472">Membrane</keyword>
<feature type="domain" description="TH1" evidence="30">
    <location>
        <begin position="789"/>
        <end position="978"/>
    </location>
</feature>
<feature type="compositionally biased region" description="Polar residues" evidence="27">
    <location>
        <begin position="2872"/>
        <end position="2882"/>
    </location>
</feature>
<evidence type="ECO:0000259" key="30">
    <source>
        <dbReference type="PROSITE" id="PS51757"/>
    </source>
</evidence>
<evidence type="ECO:0000259" key="28">
    <source>
        <dbReference type="PROSITE" id="PS50002"/>
    </source>
</evidence>
<dbReference type="PANTHER" id="PTHR13140:SF837">
    <property type="entry name" value="MYOSIN-3-RELATED"/>
    <property type="match status" value="1"/>
</dbReference>
<dbReference type="InterPro" id="IPR001452">
    <property type="entry name" value="SH3_domain"/>
</dbReference>
<dbReference type="PROSITE" id="PS00600">
    <property type="entry name" value="AA_TRANSFER_CLASS_3"/>
    <property type="match status" value="1"/>
</dbReference>
<evidence type="ECO:0000256" key="17">
    <source>
        <dbReference type="ARBA" id="ARBA00023015"/>
    </source>
</evidence>
<feature type="region of interest" description="Disordered" evidence="27">
    <location>
        <begin position="2631"/>
        <end position="2669"/>
    </location>
</feature>
<evidence type="ECO:0000256" key="3">
    <source>
        <dbReference type="ARBA" id="ARBA00004141"/>
    </source>
</evidence>
<evidence type="ECO:0000256" key="4">
    <source>
        <dbReference type="ARBA" id="ARBA00005024"/>
    </source>
</evidence>
<feature type="compositionally biased region" description="Low complexity" evidence="27">
    <location>
        <begin position="1023"/>
        <end position="1039"/>
    </location>
</feature>
<keyword evidence="24" id="KW-0539">Nucleus</keyword>
<feature type="compositionally biased region" description="Polar residues" evidence="27">
    <location>
        <begin position="1040"/>
        <end position="1054"/>
    </location>
</feature>
<keyword evidence="21 26" id="KW-0505">Motor protein</keyword>
<evidence type="ECO:0000256" key="6">
    <source>
        <dbReference type="ARBA" id="ARBA00010289"/>
    </source>
</evidence>
<dbReference type="PROSITE" id="PS50002">
    <property type="entry name" value="SH3"/>
    <property type="match status" value="1"/>
</dbReference>
<dbReference type="Proteomes" id="UP000825434">
    <property type="component" value="Chromosome 4"/>
</dbReference>
<feature type="compositionally biased region" description="Low complexity" evidence="27">
    <location>
        <begin position="2949"/>
        <end position="2960"/>
    </location>
</feature>
<dbReference type="PROSITE" id="PS51456">
    <property type="entry name" value="MYOSIN_MOTOR"/>
    <property type="match status" value="1"/>
</dbReference>
<evidence type="ECO:0000256" key="16">
    <source>
        <dbReference type="ARBA" id="ARBA00022989"/>
    </source>
</evidence>
<evidence type="ECO:0000256" key="15">
    <source>
        <dbReference type="ARBA" id="ARBA00022898"/>
    </source>
</evidence>
<dbReference type="InterPro" id="IPR049704">
    <property type="entry name" value="Aminotrans_3_PPA_site"/>
</dbReference>
<evidence type="ECO:0000256" key="18">
    <source>
        <dbReference type="ARBA" id="ARBA00023123"/>
    </source>
</evidence>
<evidence type="ECO:0000259" key="29">
    <source>
        <dbReference type="PROSITE" id="PS51456"/>
    </source>
</evidence>
<keyword evidence="12" id="KW-0812">Transmembrane</keyword>
<dbReference type="SMART" id="SM00242">
    <property type="entry name" value="MYSc"/>
    <property type="match status" value="1"/>
</dbReference>
<reference evidence="31 32" key="1">
    <citation type="submission" date="2021-06" db="EMBL/GenBank/DDBJ databases">
        <title>Candida outbreak in Lebanon.</title>
        <authorList>
            <person name="Finianos M."/>
        </authorList>
    </citation>
    <scope>NUCLEOTIDE SEQUENCE [LARGE SCALE GENOMIC DNA]</scope>
    <source>
        <strain evidence="31">CA3LBN</strain>
    </source>
</reference>
<evidence type="ECO:0000256" key="7">
    <source>
        <dbReference type="ARBA" id="ARBA00012919"/>
    </source>
</evidence>
<keyword evidence="14 26" id="KW-0067">ATP-binding</keyword>
<feature type="region of interest" description="Disordered" evidence="27">
    <location>
        <begin position="2133"/>
        <end position="2169"/>
    </location>
</feature>
<keyword evidence="9 25" id="KW-0728">SH3 domain</keyword>